<protein>
    <submittedName>
        <fullName evidence="1">Uncharacterized protein</fullName>
    </submittedName>
</protein>
<dbReference type="KEGG" id="vg:40088275"/>
<evidence type="ECO:0000313" key="1">
    <source>
        <dbReference type="EMBL" id="ASV44731.1"/>
    </source>
</evidence>
<organism evidence="1 2">
    <name type="scientific">Agrobacterium phage Atu_ph07</name>
    <dbReference type="NCBI Taxonomy" id="2024264"/>
    <lineage>
        <taxon>Viruses</taxon>
        <taxon>Duplodnaviria</taxon>
        <taxon>Heunggongvirae</taxon>
        <taxon>Uroviricota</taxon>
        <taxon>Caudoviricetes</taxon>
        <taxon>Polybotosvirus</taxon>
        <taxon>Polybotosvirus Atuph07</taxon>
    </lineage>
</organism>
<dbReference type="Proteomes" id="UP000223025">
    <property type="component" value="Segment"/>
</dbReference>
<dbReference type="RefSeq" id="YP_009611937.1">
    <property type="nucleotide sequence ID" value="NC_042013.1"/>
</dbReference>
<dbReference type="GeneID" id="40088275"/>
<name>A0A223W097_9CAUD</name>
<keyword evidence="2" id="KW-1185">Reference proteome</keyword>
<dbReference type="EMBL" id="MF403008">
    <property type="protein sequence ID" value="ASV44731.1"/>
    <property type="molecule type" value="Genomic_DNA"/>
</dbReference>
<reference evidence="1 2" key="1">
    <citation type="submission" date="2017-06" db="EMBL/GenBank/DDBJ databases">
        <authorList>
            <person name="Kim H.J."/>
            <person name="Triplett B.A."/>
        </authorList>
    </citation>
    <scope>NUCLEOTIDE SEQUENCE [LARGE SCALE GENOMIC DNA]</scope>
</reference>
<proteinExistence type="predicted"/>
<sequence length="265" mass="30393">MSYVKKIIPYCVWPANWGLTGARKEQAKAEYNLEGKDLKYKLAEIDFEFFGDEKKFDKRYIELDLEYGKIDEYQAEVANLALEHGFSYKKGGIIDSLLSLGSKFDYDRIDIDLKHGKITEREYDELLTTLEIDDVDSIEYKIRQIEIKEKYGDITKTESEKEIATLKNEPWVTILDADFLNKPSVGSGMMIELDWNKPFVDHLIDNGFVGTNEEEIVNDWFTALGAEVFNEQLAEHEQTSPMAKKEAIGMRTSITKLGDGKAEIS</sequence>
<evidence type="ECO:0000313" key="2">
    <source>
        <dbReference type="Proteomes" id="UP000223025"/>
    </source>
</evidence>
<dbReference type="OrthoDB" id="9761at10239"/>
<accession>A0A223W097</accession>